<accession>A0A7W4W133</accession>
<evidence type="ECO:0008006" key="3">
    <source>
        <dbReference type="Google" id="ProtNLM"/>
    </source>
</evidence>
<dbReference type="PROSITE" id="PS51257">
    <property type="entry name" value="PROKAR_LIPOPROTEIN"/>
    <property type="match status" value="1"/>
</dbReference>
<evidence type="ECO:0000313" key="2">
    <source>
        <dbReference type="Proteomes" id="UP000589626"/>
    </source>
</evidence>
<proteinExistence type="predicted"/>
<name>A0A7W4W133_9ACTN</name>
<keyword evidence="2" id="KW-1185">Reference proteome</keyword>
<organism evidence="1 2">
    <name type="scientific">Nocardioides soli</name>
    <dbReference type="NCBI Taxonomy" id="1036020"/>
    <lineage>
        <taxon>Bacteria</taxon>
        <taxon>Bacillati</taxon>
        <taxon>Actinomycetota</taxon>
        <taxon>Actinomycetes</taxon>
        <taxon>Propionibacteriales</taxon>
        <taxon>Nocardioidaceae</taxon>
        <taxon>Nocardioides</taxon>
    </lineage>
</organism>
<dbReference type="RefSeq" id="WP_183595451.1">
    <property type="nucleotide sequence ID" value="NZ_JACHWR010000008.1"/>
</dbReference>
<dbReference type="EMBL" id="JACHWR010000008">
    <property type="protein sequence ID" value="MBB3045460.1"/>
    <property type="molecule type" value="Genomic_DNA"/>
</dbReference>
<protein>
    <recommendedName>
        <fullName evidence="3">Lipoprotein</fullName>
    </recommendedName>
</protein>
<gene>
    <name evidence="1" type="ORF">FHU40_005317</name>
</gene>
<dbReference type="AlphaFoldDB" id="A0A7W4W133"/>
<sequence>MGIVGGRRAAATLATGALLLSGLAACSRAPDPALAVQSGLRHLDQVRAAEVTQPGPDRSGAIRITYAAAVDDAAGLAALVSEVDAVAADRGYPSYRLTLVSAVTPESELTVGDGFGDRRGSRAVLRTWLRLTDTMLGAVSYAVGPDGETVRVRSGGGAAHDVARARRIGHGSDRTVWVFDSGPGTFTATGRMTGRDLRLFEAVQRGAGAEGQPVWVPSWQLDRRAGHVRLDLTVDVAAARTPEQLTVARHGRTLAPLVRAAQVALGATDLPAWLRLHATGAGPDDVFGSWASDRPAARGRDRLDRGWDAWLARQAAR</sequence>
<evidence type="ECO:0000313" key="1">
    <source>
        <dbReference type="EMBL" id="MBB3045460.1"/>
    </source>
</evidence>
<dbReference type="Proteomes" id="UP000589626">
    <property type="component" value="Unassembled WGS sequence"/>
</dbReference>
<comment type="caution">
    <text evidence="1">The sequence shown here is derived from an EMBL/GenBank/DDBJ whole genome shotgun (WGS) entry which is preliminary data.</text>
</comment>
<reference evidence="1 2" key="1">
    <citation type="submission" date="2020-08" db="EMBL/GenBank/DDBJ databases">
        <title>Sequencing the genomes of 1000 actinobacteria strains.</title>
        <authorList>
            <person name="Klenk H.-P."/>
        </authorList>
    </citation>
    <scope>NUCLEOTIDE SEQUENCE [LARGE SCALE GENOMIC DNA]</scope>
    <source>
        <strain evidence="1 2">DSM 105498</strain>
    </source>
</reference>